<evidence type="ECO:0000313" key="3">
    <source>
        <dbReference type="Proteomes" id="UP001148018"/>
    </source>
</evidence>
<reference evidence="2" key="1">
    <citation type="submission" date="2022-07" db="EMBL/GenBank/DDBJ databases">
        <title>Chromosome-level genome of Muraenolepis orangiensis.</title>
        <authorList>
            <person name="Kim J."/>
        </authorList>
    </citation>
    <scope>NUCLEOTIDE SEQUENCE</scope>
    <source>
        <strain evidence="2">KU_S4_2022</strain>
        <tissue evidence="2">Muscle</tissue>
    </source>
</reference>
<organism evidence="2 3">
    <name type="scientific">Muraenolepis orangiensis</name>
    <name type="common">Patagonian moray cod</name>
    <dbReference type="NCBI Taxonomy" id="630683"/>
    <lineage>
        <taxon>Eukaryota</taxon>
        <taxon>Metazoa</taxon>
        <taxon>Chordata</taxon>
        <taxon>Craniata</taxon>
        <taxon>Vertebrata</taxon>
        <taxon>Euteleostomi</taxon>
        <taxon>Actinopterygii</taxon>
        <taxon>Neopterygii</taxon>
        <taxon>Teleostei</taxon>
        <taxon>Neoteleostei</taxon>
        <taxon>Acanthomorphata</taxon>
        <taxon>Zeiogadaria</taxon>
        <taxon>Gadariae</taxon>
        <taxon>Gadiformes</taxon>
        <taxon>Muraenolepidoidei</taxon>
        <taxon>Muraenolepididae</taxon>
        <taxon>Muraenolepis</taxon>
    </lineage>
</organism>
<feature type="signal peptide" evidence="1">
    <location>
        <begin position="1"/>
        <end position="20"/>
    </location>
</feature>
<dbReference type="InterPro" id="IPR005515">
    <property type="entry name" value="VOMI"/>
</dbReference>
<gene>
    <name evidence="2" type="ORF">NHX12_001248</name>
</gene>
<evidence type="ECO:0008006" key="4">
    <source>
        <dbReference type="Google" id="ProtNLM"/>
    </source>
</evidence>
<dbReference type="GO" id="GO:0005615">
    <property type="term" value="C:extracellular space"/>
    <property type="evidence" value="ECO:0007669"/>
    <property type="project" value="TreeGrafter"/>
</dbReference>
<dbReference type="PANTHER" id="PTHR18841">
    <property type="entry name" value="VITELLINE MEMBRANE OUTER LAYER PROTEIN I-RELATED"/>
    <property type="match status" value="1"/>
</dbReference>
<dbReference type="CDD" id="cd00220">
    <property type="entry name" value="VMO-I"/>
    <property type="match status" value="1"/>
</dbReference>
<accession>A0A9Q0IHZ7</accession>
<proteinExistence type="predicted"/>
<evidence type="ECO:0000256" key="1">
    <source>
        <dbReference type="SAM" id="SignalP"/>
    </source>
</evidence>
<keyword evidence="3" id="KW-1185">Reference proteome</keyword>
<dbReference type="EMBL" id="JANIIK010000109">
    <property type="protein sequence ID" value="KAJ3597731.1"/>
    <property type="molecule type" value="Genomic_DNA"/>
</dbReference>
<dbReference type="Proteomes" id="UP001148018">
    <property type="component" value="Unassembled WGS sequence"/>
</dbReference>
<protein>
    <recommendedName>
        <fullName evidence="4">Vitelline membrane outer layer protein 1 homolog</fullName>
    </recommendedName>
</protein>
<comment type="caution">
    <text evidence="2">The sequence shown here is derived from an EMBL/GenBank/DDBJ whole genome shotgun (WGS) entry which is preliminary data.</text>
</comment>
<dbReference type="OrthoDB" id="6344411at2759"/>
<dbReference type="Pfam" id="PF03762">
    <property type="entry name" value="VOMI"/>
    <property type="match status" value="1"/>
</dbReference>
<dbReference type="PANTHER" id="PTHR18841:SF0">
    <property type="entry name" value="VITELLINE MEMBRANE OUTER LAYER 1 HOMOLOG A-RELATED"/>
    <property type="match status" value="1"/>
</dbReference>
<evidence type="ECO:0000313" key="2">
    <source>
        <dbReference type="EMBL" id="KAJ3597731.1"/>
    </source>
</evidence>
<name>A0A9Q0IHZ7_9TELE</name>
<dbReference type="SUPFAM" id="SSF51092">
    <property type="entry name" value="Vitelline membrane outer protein-I (VMO-I)"/>
    <property type="match status" value="1"/>
</dbReference>
<dbReference type="Gene3D" id="2.100.10.20">
    <property type="entry name" value="Vitelline membrane outer layer protein I (VOMI)"/>
    <property type="match status" value="1"/>
</dbReference>
<feature type="chain" id="PRO_5040340509" description="Vitelline membrane outer layer protein 1 homolog" evidence="1">
    <location>
        <begin position="21"/>
        <end position="220"/>
    </location>
</feature>
<keyword evidence="1" id="KW-0732">Signal</keyword>
<sequence>MGYLFFSAVVTLALVSSGCCKDTPVQRAGSEFNFRKYSSVINVTNGEQFGRWTWPEMCPDTYFAVGFSIRVESNQYGLDDTALNGVRLICARGGDRSFLYSIESDVGFYGQWSQVQYCPQGVLVSFQLRVEPHQGLFGDDTAANNIRFRCSSNPMLEGPGRSWGEYGSWSHSCPQGGICGIESKMESYQLGLDDSTLNDLRFYCCDPPQQVRGETKYDDS</sequence>
<dbReference type="InterPro" id="IPR036706">
    <property type="entry name" value="VOMI_sf"/>
</dbReference>
<dbReference type="AlphaFoldDB" id="A0A9Q0IHZ7"/>